<name>F0ZTG0_DICPU</name>
<keyword evidence="2" id="KW-0732">Signal</keyword>
<dbReference type="VEuPathDB" id="AmoebaDB:DICPUDRAFT_81426"/>
<evidence type="ECO:0000313" key="3">
    <source>
        <dbReference type="EMBL" id="EGC32777.1"/>
    </source>
</evidence>
<accession>F0ZTG0</accession>
<feature type="region of interest" description="Disordered" evidence="1">
    <location>
        <begin position="30"/>
        <end position="127"/>
    </location>
</feature>
<feature type="compositionally biased region" description="Low complexity" evidence="1">
    <location>
        <begin position="45"/>
        <end position="66"/>
    </location>
</feature>
<dbReference type="GeneID" id="10508248"/>
<dbReference type="EMBL" id="GL871175">
    <property type="protein sequence ID" value="EGC32777.1"/>
    <property type="molecule type" value="Genomic_DNA"/>
</dbReference>
<sequence length="272" mass="29273">MKLKSILILVLIIVFTLFISGGWGQTSENSNRGLTASGNSADSHGSSNGNYTSSEGSSSGNYTSSEGSHHGNSTSSEGSHHGNHTSSEGSHHGNSTSSEGSHHGNHTSSEGDNHCPSPDNRPTTSDNTTGFVSISLCSDNQCNDIVRRRMKVGEVVEDPLSHNSFVYVGNNKLCYSVRYTKDGCLGQEGIEFCQNNCFQATSRKNHLYIDKALKLSLFCTQYSKEHYSITVGEYNSGTTGNHDDDIVSSSTKNKPTILLGLSIVLIMFGLYI</sequence>
<feature type="chain" id="PRO_5003261949" evidence="2">
    <location>
        <begin position="25"/>
        <end position="272"/>
    </location>
</feature>
<evidence type="ECO:0000256" key="1">
    <source>
        <dbReference type="SAM" id="MobiDB-lite"/>
    </source>
</evidence>
<feature type="compositionally biased region" description="Polar residues" evidence="1">
    <location>
        <begin position="84"/>
        <end position="99"/>
    </location>
</feature>
<proteinExistence type="predicted"/>
<dbReference type="KEGG" id="dpp:DICPUDRAFT_81426"/>
<keyword evidence="4" id="KW-1185">Reference proteome</keyword>
<dbReference type="AlphaFoldDB" id="F0ZTG0"/>
<organism evidence="3 4">
    <name type="scientific">Dictyostelium purpureum</name>
    <name type="common">Slime mold</name>
    <dbReference type="NCBI Taxonomy" id="5786"/>
    <lineage>
        <taxon>Eukaryota</taxon>
        <taxon>Amoebozoa</taxon>
        <taxon>Evosea</taxon>
        <taxon>Eumycetozoa</taxon>
        <taxon>Dictyostelia</taxon>
        <taxon>Dictyosteliales</taxon>
        <taxon>Dictyosteliaceae</taxon>
        <taxon>Dictyostelium</taxon>
    </lineage>
</organism>
<protein>
    <submittedName>
        <fullName evidence="3">Uncharacterized protein</fullName>
    </submittedName>
</protein>
<reference evidence="4" key="1">
    <citation type="journal article" date="2011" name="Genome Biol.">
        <title>Comparative genomics of the social amoebae Dictyostelium discoideum and Dictyostelium purpureum.</title>
        <authorList>
            <consortium name="US DOE Joint Genome Institute (JGI-PGF)"/>
            <person name="Sucgang R."/>
            <person name="Kuo A."/>
            <person name="Tian X."/>
            <person name="Salerno W."/>
            <person name="Parikh A."/>
            <person name="Feasley C.L."/>
            <person name="Dalin E."/>
            <person name="Tu H."/>
            <person name="Huang E."/>
            <person name="Barry K."/>
            <person name="Lindquist E."/>
            <person name="Shapiro H."/>
            <person name="Bruce D."/>
            <person name="Schmutz J."/>
            <person name="Salamov A."/>
            <person name="Fey P."/>
            <person name="Gaudet P."/>
            <person name="Anjard C."/>
            <person name="Babu M.M."/>
            <person name="Basu S."/>
            <person name="Bushmanova Y."/>
            <person name="van der Wel H."/>
            <person name="Katoh-Kurasawa M."/>
            <person name="Dinh C."/>
            <person name="Coutinho P.M."/>
            <person name="Saito T."/>
            <person name="Elias M."/>
            <person name="Schaap P."/>
            <person name="Kay R.R."/>
            <person name="Henrissat B."/>
            <person name="Eichinger L."/>
            <person name="Rivero F."/>
            <person name="Putnam N.H."/>
            <person name="West C.M."/>
            <person name="Loomis W.F."/>
            <person name="Chisholm R.L."/>
            <person name="Shaulsky G."/>
            <person name="Strassmann J.E."/>
            <person name="Queller D.C."/>
            <person name="Kuspa A."/>
            <person name="Grigoriev I.V."/>
        </authorList>
    </citation>
    <scope>NUCLEOTIDE SEQUENCE [LARGE SCALE GENOMIC DNA]</scope>
    <source>
        <strain evidence="4">QSDP1</strain>
    </source>
</reference>
<feature type="compositionally biased region" description="Polar residues" evidence="1">
    <location>
        <begin position="30"/>
        <end position="44"/>
    </location>
</feature>
<dbReference type="RefSeq" id="XP_003290700.1">
    <property type="nucleotide sequence ID" value="XM_003290652.1"/>
</dbReference>
<dbReference type="Proteomes" id="UP000001064">
    <property type="component" value="Unassembled WGS sequence"/>
</dbReference>
<gene>
    <name evidence="3" type="ORF">DICPUDRAFT_81426</name>
</gene>
<feature type="signal peptide" evidence="2">
    <location>
        <begin position="1"/>
        <end position="24"/>
    </location>
</feature>
<evidence type="ECO:0000256" key="2">
    <source>
        <dbReference type="SAM" id="SignalP"/>
    </source>
</evidence>
<dbReference type="InParanoid" id="F0ZTG0"/>
<evidence type="ECO:0000313" key="4">
    <source>
        <dbReference type="Proteomes" id="UP000001064"/>
    </source>
</evidence>